<organism evidence="9 10">
    <name type="scientific">Pinctada imbricata</name>
    <name type="common">Atlantic pearl-oyster</name>
    <name type="synonym">Pinctada martensii</name>
    <dbReference type="NCBI Taxonomy" id="66713"/>
    <lineage>
        <taxon>Eukaryota</taxon>
        <taxon>Metazoa</taxon>
        <taxon>Spiralia</taxon>
        <taxon>Lophotrochozoa</taxon>
        <taxon>Mollusca</taxon>
        <taxon>Bivalvia</taxon>
        <taxon>Autobranchia</taxon>
        <taxon>Pteriomorphia</taxon>
        <taxon>Pterioida</taxon>
        <taxon>Pterioidea</taxon>
        <taxon>Pteriidae</taxon>
        <taxon>Pinctada</taxon>
    </lineage>
</organism>
<dbReference type="Gene3D" id="3.40.50.10140">
    <property type="entry name" value="Toll/interleukin-1 receptor homology (TIR) domain"/>
    <property type="match status" value="1"/>
</dbReference>
<dbReference type="PANTHER" id="PTHR24365:SF530">
    <property type="entry name" value="MSTPROX-RELATED"/>
    <property type="match status" value="1"/>
</dbReference>
<keyword evidence="6 7" id="KW-0472">Membrane</keyword>
<feature type="domain" description="TIR" evidence="8">
    <location>
        <begin position="560"/>
        <end position="639"/>
    </location>
</feature>
<dbReference type="EMBL" id="VSWD01000007">
    <property type="protein sequence ID" value="KAK3097225.1"/>
    <property type="molecule type" value="Genomic_DNA"/>
</dbReference>
<dbReference type="InterPro" id="IPR000157">
    <property type="entry name" value="TIR_dom"/>
</dbReference>
<evidence type="ECO:0000256" key="1">
    <source>
        <dbReference type="ARBA" id="ARBA00004167"/>
    </source>
</evidence>
<comment type="similarity">
    <text evidence="2">Belongs to the Toll-like receptor family.</text>
</comment>
<evidence type="ECO:0000313" key="10">
    <source>
        <dbReference type="Proteomes" id="UP001186944"/>
    </source>
</evidence>
<dbReference type="InterPro" id="IPR001611">
    <property type="entry name" value="Leu-rich_rpt"/>
</dbReference>
<dbReference type="Gene3D" id="3.80.10.10">
    <property type="entry name" value="Ribonuclease Inhibitor"/>
    <property type="match status" value="3"/>
</dbReference>
<dbReference type="Pfam" id="PF13855">
    <property type="entry name" value="LRR_8"/>
    <property type="match status" value="1"/>
</dbReference>
<dbReference type="SUPFAM" id="SSF52058">
    <property type="entry name" value="L domain-like"/>
    <property type="match status" value="1"/>
</dbReference>
<evidence type="ECO:0000256" key="6">
    <source>
        <dbReference type="ARBA" id="ARBA00023136"/>
    </source>
</evidence>
<keyword evidence="3 7" id="KW-0812">Transmembrane</keyword>
<evidence type="ECO:0000256" key="5">
    <source>
        <dbReference type="ARBA" id="ARBA00022989"/>
    </source>
</evidence>
<dbReference type="PROSITE" id="PS50104">
    <property type="entry name" value="TIR"/>
    <property type="match status" value="1"/>
</dbReference>
<accession>A0AA88Y828</accession>
<reference evidence="9" key="1">
    <citation type="submission" date="2019-08" db="EMBL/GenBank/DDBJ databases">
        <title>The improved chromosome-level genome for the pearl oyster Pinctada fucata martensii using PacBio sequencing and Hi-C.</title>
        <authorList>
            <person name="Zheng Z."/>
        </authorList>
    </citation>
    <scope>NUCLEOTIDE SEQUENCE</scope>
    <source>
        <strain evidence="9">ZZ-2019</strain>
        <tissue evidence="9">Adductor muscle</tissue>
    </source>
</reference>
<evidence type="ECO:0000256" key="3">
    <source>
        <dbReference type="ARBA" id="ARBA00022692"/>
    </source>
</evidence>
<comment type="caution">
    <text evidence="9">The sequence shown here is derived from an EMBL/GenBank/DDBJ whole genome shotgun (WGS) entry which is preliminary data.</text>
</comment>
<dbReference type="GO" id="GO:0038023">
    <property type="term" value="F:signaling receptor activity"/>
    <property type="evidence" value="ECO:0007669"/>
    <property type="project" value="TreeGrafter"/>
</dbReference>
<dbReference type="InterPro" id="IPR035897">
    <property type="entry name" value="Toll_tir_struct_dom_sf"/>
</dbReference>
<evidence type="ECO:0000256" key="4">
    <source>
        <dbReference type="ARBA" id="ARBA00022729"/>
    </source>
</evidence>
<dbReference type="PANTHER" id="PTHR24365">
    <property type="entry name" value="TOLL-LIKE RECEPTOR"/>
    <property type="match status" value="1"/>
</dbReference>
<dbReference type="AlphaFoldDB" id="A0AA88Y828"/>
<proteinExistence type="inferred from homology"/>
<gene>
    <name evidence="9" type="ORF">FSP39_007706</name>
</gene>
<dbReference type="Pfam" id="PF01582">
    <property type="entry name" value="TIR"/>
    <property type="match status" value="1"/>
</dbReference>
<evidence type="ECO:0000313" key="9">
    <source>
        <dbReference type="EMBL" id="KAK3097225.1"/>
    </source>
</evidence>
<evidence type="ECO:0000259" key="8">
    <source>
        <dbReference type="PROSITE" id="PS50104"/>
    </source>
</evidence>
<dbReference type="Proteomes" id="UP001186944">
    <property type="component" value="Unassembled WGS sequence"/>
</dbReference>
<evidence type="ECO:0000256" key="7">
    <source>
        <dbReference type="SAM" id="Phobius"/>
    </source>
</evidence>
<dbReference type="GO" id="GO:0005886">
    <property type="term" value="C:plasma membrane"/>
    <property type="evidence" value="ECO:0007669"/>
    <property type="project" value="TreeGrafter"/>
</dbReference>
<dbReference type="SUPFAM" id="SSF52200">
    <property type="entry name" value="Toll/Interleukin receptor TIR domain"/>
    <property type="match status" value="1"/>
</dbReference>
<keyword evidence="4" id="KW-0732">Signal</keyword>
<name>A0AA88Y828_PINIB</name>
<keyword evidence="5 7" id="KW-1133">Transmembrane helix</keyword>
<keyword evidence="10" id="KW-1185">Reference proteome</keyword>
<protein>
    <recommendedName>
        <fullName evidence="8">TIR domain-containing protein</fullName>
    </recommendedName>
</protein>
<comment type="subcellular location">
    <subcellularLocation>
        <location evidence="1">Membrane</location>
        <topology evidence="1">Single-pass membrane protein</topology>
    </subcellularLocation>
</comment>
<dbReference type="GO" id="GO:0002224">
    <property type="term" value="P:toll-like receptor signaling pathway"/>
    <property type="evidence" value="ECO:0007669"/>
    <property type="project" value="TreeGrafter"/>
</dbReference>
<evidence type="ECO:0000256" key="2">
    <source>
        <dbReference type="ARBA" id="ARBA00009634"/>
    </source>
</evidence>
<feature type="transmembrane region" description="Helical" evidence="7">
    <location>
        <begin position="514"/>
        <end position="537"/>
    </location>
</feature>
<dbReference type="InterPro" id="IPR032675">
    <property type="entry name" value="LRR_dom_sf"/>
</dbReference>
<sequence>MPNSSPPKVLYCPEETCYYKAIHKQKCCHCEGFTDWEYHNRSLGELSIKLNPKNYSFGEVINRGPDENLYKLRFNGRLLTFVPEKICDFRELVIVELRNNLIRDIGNISCFNTLDTLVLSGNYIREIKAHTFKYNRNLRILDLSYNMLATMSSDFLPPMALSFLILHHNYFRSYDVSNLGIMMNRPFCLIDISYNILTEETITNKQNLTFEETGPAGQGSINFQHNWISTFPGFVLEVFSFKKCQEASRLWDYKVDLRNNPIQCDCKLVPIMEMVQPLLSFADHIFHVYLNISCFYPPYLKGISIYSIIKTGNWEHMTCPLTLKDDCPRGCECKFKLSVNRVNFLSAEKIVFVNCTAAGLYKLPHKIPKGDKYYLFLSKNTISDISPRYYFRFTKILNLSENRLYKIDSTSVELMLKIEKIILTNNMGLVKIPENVKLLNPCRVKFPNVHFVCTCKNIWIKDWLMKSHSSNTGKKACNIDNFFCKTKTKVIRLVEFNADRLFCDREYDIYARDVLITSITLILSSIVALWTLSYFRFEIVILLRKRYFTCTYRSMSRRRHEYDVFISFDEQRVDIRKWVMKELIPMLQKEDYSFYVPTISLPIGEIRTEEIERVVLKCQNYIVVLSDEYFGEGTIWNFF</sequence>